<dbReference type="RefSeq" id="WP_123931402.1">
    <property type="nucleotide sequence ID" value="NZ_JBPSDP010000011.1"/>
</dbReference>
<keyword evidence="3" id="KW-1185">Reference proteome</keyword>
<keyword evidence="1" id="KW-0812">Transmembrane</keyword>
<dbReference type="AlphaFoldDB" id="A0A3N4G8R5"/>
<evidence type="ECO:0000313" key="3">
    <source>
        <dbReference type="Proteomes" id="UP000267536"/>
    </source>
</evidence>
<evidence type="ECO:0000256" key="1">
    <source>
        <dbReference type="SAM" id="Phobius"/>
    </source>
</evidence>
<proteinExistence type="predicted"/>
<reference evidence="2 3" key="1">
    <citation type="submission" date="2018-11" db="EMBL/GenBank/DDBJ databases">
        <title>Draft genome sequence of Gordonia sp. RS15-1S isolated from rice stems.</title>
        <authorList>
            <person name="Muangham S."/>
        </authorList>
    </citation>
    <scope>NUCLEOTIDE SEQUENCE [LARGE SCALE GENOMIC DNA]</scope>
    <source>
        <strain evidence="2 3">RS15-1S</strain>
    </source>
</reference>
<sequence>MVSGFLIGSEQHRKHVLRKTGLFVVIAVVIVGVIFGYIVPALTPRDHSLMSVTIDAPAVGPGVEDGTEVVLRGAPIGKVTGLHVNSDGTSSITVDLERSLARGMGQDFVVDFRPKNYFGITCISVVNPGYPASGELTDGAHVTRRDIGDYTMSTMIEQGSDVANGTLMPDTMNAIKRVLVYTAAFQPLIHTGVVFADVVARTQQQTPAYLLDRYNDIVTALPPFADGALSAIDSFYNSALRPAGDEVQNNFTITLKAISDNFFSMVGRLLKSNQGNLTPLVDTITSAASLLPAVGEGVVTPVTVSDLVARLDGAFTQGADGQQVLKIKLALQSLPAMAGPIAGLPTGGR</sequence>
<evidence type="ECO:0008006" key="4">
    <source>
        <dbReference type="Google" id="ProtNLM"/>
    </source>
</evidence>
<keyword evidence="1" id="KW-1133">Transmembrane helix</keyword>
<accession>A0A3N4G8R5</accession>
<dbReference type="EMBL" id="RKMH01000011">
    <property type="protein sequence ID" value="RPA58468.1"/>
    <property type="molecule type" value="Genomic_DNA"/>
</dbReference>
<gene>
    <name evidence="2" type="ORF">EF294_14835</name>
</gene>
<name>A0A3N4G8R5_9ACTN</name>
<dbReference type="OrthoDB" id="4367361at2"/>
<keyword evidence="1" id="KW-0472">Membrane</keyword>
<organism evidence="2 3">
    <name type="scientific">Gordonia oryzae</name>
    <dbReference type="NCBI Taxonomy" id="2487349"/>
    <lineage>
        <taxon>Bacteria</taxon>
        <taxon>Bacillati</taxon>
        <taxon>Actinomycetota</taxon>
        <taxon>Actinomycetes</taxon>
        <taxon>Mycobacteriales</taxon>
        <taxon>Gordoniaceae</taxon>
        <taxon>Gordonia</taxon>
    </lineage>
</organism>
<feature type="transmembrane region" description="Helical" evidence="1">
    <location>
        <begin position="21"/>
        <end position="42"/>
    </location>
</feature>
<evidence type="ECO:0000313" key="2">
    <source>
        <dbReference type="EMBL" id="RPA58468.1"/>
    </source>
</evidence>
<dbReference type="Proteomes" id="UP000267536">
    <property type="component" value="Unassembled WGS sequence"/>
</dbReference>
<comment type="caution">
    <text evidence="2">The sequence shown here is derived from an EMBL/GenBank/DDBJ whole genome shotgun (WGS) entry which is preliminary data.</text>
</comment>
<protein>
    <recommendedName>
        <fullName evidence="4">MCE family protein</fullName>
    </recommendedName>
</protein>